<dbReference type="PANTHER" id="PTHR42084:SF1">
    <property type="entry name" value="SERINE_THREONINE-PROTEIN KINASE PPK6"/>
    <property type="match status" value="1"/>
</dbReference>
<feature type="compositionally biased region" description="Polar residues" evidence="1">
    <location>
        <begin position="376"/>
        <end position="401"/>
    </location>
</feature>
<feature type="region of interest" description="Disordered" evidence="1">
    <location>
        <begin position="1"/>
        <end position="153"/>
    </location>
</feature>
<evidence type="ECO:0000256" key="2">
    <source>
        <dbReference type="SAM" id="Phobius"/>
    </source>
</evidence>
<gene>
    <name evidence="3" type="ORF">LTR36_008015</name>
</gene>
<organism evidence="3 4">
    <name type="scientific">Oleoguttula mirabilis</name>
    <dbReference type="NCBI Taxonomy" id="1507867"/>
    <lineage>
        <taxon>Eukaryota</taxon>
        <taxon>Fungi</taxon>
        <taxon>Dikarya</taxon>
        <taxon>Ascomycota</taxon>
        <taxon>Pezizomycotina</taxon>
        <taxon>Dothideomycetes</taxon>
        <taxon>Dothideomycetidae</taxon>
        <taxon>Mycosphaerellales</taxon>
        <taxon>Teratosphaeriaceae</taxon>
        <taxon>Oleoguttula</taxon>
    </lineage>
</organism>
<name>A0AAV9J8K2_9PEZI</name>
<dbReference type="EMBL" id="JAVFHQ010000053">
    <property type="protein sequence ID" value="KAK4541414.1"/>
    <property type="molecule type" value="Genomic_DNA"/>
</dbReference>
<evidence type="ECO:0000313" key="3">
    <source>
        <dbReference type="EMBL" id="KAK4541414.1"/>
    </source>
</evidence>
<protein>
    <submittedName>
        <fullName evidence="3">Uncharacterized protein</fullName>
    </submittedName>
</protein>
<feature type="region of interest" description="Disordered" evidence="1">
    <location>
        <begin position="201"/>
        <end position="247"/>
    </location>
</feature>
<keyword evidence="2" id="KW-1133">Transmembrane helix</keyword>
<keyword evidence="2" id="KW-0472">Membrane</keyword>
<feature type="compositionally biased region" description="Polar residues" evidence="1">
    <location>
        <begin position="11"/>
        <end position="20"/>
    </location>
</feature>
<feature type="compositionally biased region" description="Polar residues" evidence="1">
    <location>
        <begin position="275"/>
        <end position="296"/>
    </location>
</feature>
<sequence length="618" mass="66117">MSHDLFAAFGSLQSTDTGINNDLAVQRSEHSTPVPKRDSHDYSLRASGPGQQASQYDEEEDDFGEFEDAPASEPPASAPVPSNRIPVDVPTAKPSVPLSEVRGHGAKTASNANVGPRRETAPKASSAPKADMAPKPSTAPQAPKQPAAVGRHPFADHMDFLFAADADDEYDAGTDDLGDLSNNPEAAVAYSKRVIAAQMEEEQRRQVKQPQSVAPQANVRAMEEPRSPKKLQKKYGYAPTKGSTKVPTKASNVLFDAENVSDVEDDDAFGDFEGSSVNSNAQGFDQPKANSANSSATMPAMDLLGLDVSAESPQLDSRITGSSMAAHQSRDETSRISSRQRDARLAAPAAIDDEAWSDFETSTAAPAKPSARRMPSQRTTKATAATSLNPPKAASSDSLPPTNIPPPAILLSIFPALFASAEEALFKPLAKLDFKQRQILLAHPATAMFLQGYLGLSVVLGHIIAGRKLRWKRDQSLAQGMRIGPAAAAGGGMKLAGVDKAELAKEEREVLDAVRLWKAQVGKLRGAVTTAISTPGIPKLPTVPEIAETMPIRSLKPAEGGLTASHGCALCGLKREERVAKVDVEVEDSFGEWWVQGMSMHVLCRDFWEEHRGKLRSR</sequence>
<feature type="compositionally biased region" description="Acidic residues" evidence="1">
    <location>
        <begin position="56"/>
        <end position="70"/>
    </location>
</feature>
<keyword evidence="2" id="KW-0812">Transmembrane</keyword>
<reference evidence="3 4" key="1">
    <citation type="submission" date="2021-11" db="EMBL/GenBank/DDBJ databases">
        <title>Black yeast isolated from Biological Soil Crust.</title>
        <authorList>
            <person name="Kurbessoian T."/>
        </authorList>
    </citation>
    <scope>NUCLEOTIDE SEQUENCE [LARGE SCALE GENOMIC DNA]</scope>
    <source>
        <strain evidence="3 4">CCFEE 5522</strain>
    </source>
</reference>
<feature type="compositionally biased region" description="Basic and acidic residues" evidence="1">
    <location>
        <begin position="328"/>
        <end position="344"/>
    </location>
</feature>
<keyword evidence="4" id="KW-1185">Reference proteome</keyword>
<proteinExistence type="predicted"/>
<feature type="region of interest" description="Disordered" evidence="1">
    <location>
        <begin position="265"/>
        <end position="296"/>
    </location>
</feature>
<evidence type="ECO:0000313" key="4">
    <source>
        <dbReference type="Proteomes" id="UP001324427"/>
    </source>
</evidence>
<evidence type="ECO:0000256" key="1">
    <source>
        <dbReference type="SAM" id="MobiDB-lite"/>
    </source>
</evidence>
<feature type="compositionally biased region" description="Basic and acidic residues" evidence="1">
    <location>
        <begin position="27"/>
        <end position="43"/>
    </location>
</feature>
<feature type="transmembrane region" description="Helical" evidence="2">
    <location>
        <begin position="445"/>
        <end position="465"/>
    </location>
</feature>
<feature type="region of interest" description="Disordered" evidence="1">
    <location>
        <begin position="318"/>
        <end position="401"/>
    </location>
</feature>
<accession>A0AAV9J8K2</accession>
<dbReference type="AlphaFoldDB" id="A0AAV9J8K2"/>
<comment type="caution">
    <text evidence="3">The sequence shown here is derived from an EMBL/GenBank/DDBJ whole genome shotgun (WGS) entry which is preliminary data.</text>
</comment>
<dbReference type="PANTHER" id="PTHR42084">
    <property type="entry name" value="YALI0E26631P"/>
    <property type="match status" value="1"/>
</dbReference>
<dbReference type="Proteomes" id="UP001324427">
    <property type="component" value="Unassembled WGS sequence"/>
</dbReference>